<protein>
    <submittedName>
        <fullName evidence="2">Uncharacterized protein</fullName>
    </submittedName>
</protein>
<dbReference type="EMBL" id="CP060789">
    <property type="protein sequence ID" value="QNP56475.1"/>
    <property type="molecule type" value="Genomic_DNA"/>
</dbReference>
<evidence type="ECO:0000313" key="3">
    <source>
        <dbReference type="Proteomes" id="UP000516117"/>
    </source>
</evidence>
<keyword evidence="3" id="KW-1185">Reference proteome</keyword>
<evidence type="ECO:0000256" key="1">
    <source>
        <dbReference type="SAM" id="MobiDB-lite"/>
    </source>
</evidence>
<proteinExistence type="predicted"/>
<dbReference type="RefSeq" id="WP_187721584.1">
    <property type="nucleotide sequence ID" value="NZ_BAABBL010000001.1"/>
</dbReference>
<feature type="region of interest" description="Disordered" evidence="1">
    <location>
        <begin position="129"/>
        <end position="151"/>
    </location>
</feature>
<reference evidence="2 3" key="1">
    <citation type="submission" date="2020-08" db="EMBL/GenBank/DDBJ databases">
        <title>Genome sequence of Tessaracoccus defluvii JCM 17540T.</title>
        <authorList>
            <person name="Hyun D.-W."/>
            <person name="Bae J.-W."/>
        </authorList>
    </citation>
    <scope>NUCLEOTIDE SEQUENCE [LARGE SCALE GENOMIC DNA]</scope>
    <source>
        <strain evidence="2 3">JCM 17540</strain>
    </source>
</reference>
<name>A0A7H0H7F9_9ACTN</name>
<feature type="compositionally biased region" description="Polar residues" evidence="1">
    <location>
        <begin position="130"/>
        <end position="145"/>
    </location>
</feature>
<dbReference type="Proteomes" id="UP000516117">
    <property type="component" value="Chromosome"/>
</dbReference>
<accession>A0A7H0H7F9</accession>
<organism evidence="2 3">
    <name type="scientific">Tessaracoccus defluvii</name>
    <dbReference type="NCBI Taxonomy" id="1285901"/>
    <lineage>
        <taxon>Bacteria</taxon>
        <taxon>Bacillati</taxon>
        <taxon>Actinomycetota</taxon>
        <taxon>Actinomycetes</taxon>
        <taxon>Propionibacteriales</taxon>
        <taxon>Propionibacteriaceae</taxon>
        <taxon>Tessaracoccus</taxon>
    </lineage>
</organism>
<evidence type="ECO:0000313" key="2">
    <source>
        <dbReference type="EMBL" id="QNP56475.1"/>
    </source>
</evidence>
<sequence>MTFPPPCEPHPEDFYELPAGGRPVIDGALYPNLDAEVAMAWGTECYSVERSLIVRDGHLEAASDGFPQSVYRVLFETSPDQFDALDPKGQEQLLGAINSVSDLATPEADEFLFRAESVELAAVLDPGPSVNATPLPSPDQYTQTPGVEIEM</sequence>
<gene>
    <name evidence="2" type="ORF">H9L22_03320</name>
</gene>
<dbReference type="AlphaFoldDB" id="A0A7H0H7F9"/>
<dbReference type="KEGG" id="tdf:H9L22_03320"/>